<dbReference type="AlphaFoldDB" id="A0A0A5G297"/>
<keyword evidence="2" id="KW-1185">Reference proteome</keyword>
<dbReference type="OrthoDB" id="3034802at2"/>
<gene>
    <name evidence="1" type="ORF">N784_09950</name>
</gene>
<dbReference type="RefSeq" id="WP_036835705.1">
    <property type="nucleotide sequence ID" value="NZ_AVPG01000025.1"/>
</dbReference>
<evidence type="ECO:0000313" key="1">
    <source>
        <dbReference type="EMBL" id="KGX85210.1"/>
    </source>
</evidence>
<comment type="caution">
    <text evidence="1">The sequence shown here is derived from an EMBL/GenBank/DDBJ whole genome shotgun (WGS) entry which is preliminary data.</text>
</comment>
<evidence type="ECO:0000313" key="2">
    <source>
        <dbReference type="Proteomes" id="UP000030401"/>
    </source>
</evidence>
<accession>A0A0A5G297</accession>
<protein>
    <submittedName>
        <fullName evidence="1">Uncharacterized protein</fullName>
    </submittedName>
</protein>
<dbReference type="STRING" id="1385512.N784_09950"/>
<dbReference type="EMBL" id="AVPG01000025">
    <property type="protein sequence ID" value="KGX85210.1"/>
    <property type="molecule type" value="Genomic_DNA"/>
</dbReference>
<dbReference type="Pfam" id="PF14907">
    <property type="entry name" value="NTP_transf_5"/>
    <property type="match status" value="1"/>
</dbReference>
<organism evidence="1 2">
    <name type="scientific">Pontibacillus litoralis JSM 072002</name>
    <dbReference type="NCBI Taxonomy" id="1385512"/>
    <lineage>
        <taxon>Bacteria</taxon>
        <taxon>Bacillati</taxon>
        <taxon>Bacillota</taxon>
        <taxon>Bacilli</taxon>
        <taxon>Bacillales</taxon>
        <taxon>Bacillaceae</taxon>
        <taxon>Pontibacillus</taxon>
    </lineage>
</organism>
<dbReference type="Proteomes" id="UP000030401">
    <property type="component" value="Unassembled WGS sequence"/>
</dbReference>
<name>A0A0A5G297_9BACI</name>
<proteinExistence type="predicted"/>
<sequence length="320" mass="37742">MIREELILKLLGYNNQKLKLDMDDLFFLNKAKINGLIFDFLDSDTLEVDQTLLDILRELSSFNYIRNVNLLKEAINIDFLLERHQVKRTWIKGIAELFNNPSNLKSRKQFDIDILVENPYQVRDLMMEYGFTYGAYDLHGNWVTANKDEISSLEKEDYELFPLTKNINLENLHTKVNPDTLTLQRVFKEGTHYFTDVCLDIHNELTFDLKPAWILKNGFFPTMDEIDEIWYLLNKSFYEQIEGHSLNLQSLIVIINKIRQTKLNHEEIKNRLDLTGFYNETAVNTMFHLANGTIDDSELNKIVQTFMHNFENYKNHSVPS</sequence>
<reference evidence="1 2" key="1">
    <citation type="submission" date="2013-08" db="EMBL/GenBank/DDBJ databases">
        <authorList>
            <person name="Huang J."/>
            <person name="Wang G."/>
        </authorList>
    </citation>
    <scope>NUCLEOTIDE SEQUENCE [LARGE SCALE GENOMIC DNA]</scope>
    <source>
        <strain evidence="1 2">JSM 072002</strain>
    </source>
</reference>
<dbReference type="InterPro" id="IPR039498">
    <property type="entry name" value="NTP_transf_5"/>
</dbReference>